<dbReference type="EMBL" id="ML992668">
    <property type="protein sequence ID" value="KAF2214418.1"/>
    <property type="molecule type" value="Genomic_DNA"/>
</dbReference>
<accession>A0A6A6FMI0</accession>
<evidence type="ECO:0000256" key="1">
    <source>
        <dbReference type="SAM" id="MobiDB-lite"/>
    </source>
</evidence>
<name>A0A6A6FMI0_9PEZI</name>
<reference evidence="2" key="1">
    <citation type="journal article" date="2020" name="Stud. Mycol.">
        <title>101 Dothideomycetes genomes: a test case for predicting lifestyles and emergence of pathogens.</title>
        <authorList>
            <person name="Haridas S."/>
            <person name="Albert R."/>
            <person name="Binder M."/>
            <person name="Bloem J."/>
            <person name="Labutti K."/>
            <person name="Salamov A."/>
            <person name="Andreopoulos B."/>
            <person name="Baker S."/>
            <person name="Barry K."/>
            <person name="Bills G."/>
            <person name="Bluhm B."/>
            <person name="Cannon C."/>
            <person name="Castanera R."/>
            <person name="Culley D."/>
            <person name="Daum C."/>
            <person name="Ezra D."/>
            <person name="Gonzalez J."/>
            <person name="Henrissat B."/>
            <person name="Kuo A."/>
            <person name="Liang C."/>
            <person name="Lipzen A."/>
            <person name="Lutzoni F."/>
            <person name="Magnuson J."/>
            <person name="Mondo S."/>
            <person name="Nolan M."/>
            <person name="Ohm R."/>
            <person name="Pangilinan J."/>
            <person name="Park H.-J."/>
            <person name="Ramirez L."/>
            <person name="Alfaro M."/>
            <person name="Sun H."/>
            <person name="Tritt A."/>
            <person name="Yoshinaga Y."/>
            <person name="Zwiers L.-H."/>
            <person name="Turgeon B."/>
            <person name="Goodwin S."/>
            <person name="Spatafora J."/>
            <person name="Crous P."/>
            <person name="Grigoriev I."/>
        </authorList>
    </citation>
    <scope>NUCLEOTIDE SEQUENCE</scope>
    <source>
        <strain evidence="2">SCOH1-5</strain>
    </source>
</reference>
<sequence length="182" mass="20595">MRKEDMMIVPQKKDPAHNETKDHEMESMSHSHFGLDASGKNFHLPERAHRLLRDWYSILDALPEFSPFRVHKCTNEAALWPLALRLLIGPTGQIKFLAGPQANPTAKASVRMSDGIPLILGMHESSQADVLPTPQSEAGLLQQSRPLQLWSSVVRVRFMIYITISRDLVTGCKQSAAYRFYE</sequence>
<feature type="region of interest" description="Disordered" evidence="1">
    <location>
        <begin position="1"/>
        <end position="22"/>
    </location>
</feature>
<evidence type="ECO:0000313" key="2">
    <source>
        <dbReference type="EMBL" id="KAF2214418.1"/>
    </source>
</evidence>
<keyword evidence="3" id="KW-1185">Reference proteome</keyword>
<organism evidence="2 3">
    <name type="scientific">Cercospora zeae-maydis SCOH1-5</name>
    <dbReference type="NCBI Taxonomy" id="717836"/>
    <lineage>
        <taxon>Eukaryota</taxon>
        <taxon>Fungi</taxon>
        <taxon>Dikarya</taxon>
        <taxon>Ascomycota</taxon>
        <taxon>Pezizomycotina</taxon>
        <taxon>Dothideomycetes</taxon>
        <taxon>Dothideomycetidae</taxon>
        <taxon>Mycosphaerellales</taxon>
        <taxon>Mycosphaerellaceae</taxon>
        <taxon>Cercospora</taxon>
    </lineage>
</organism>
<evidence type="ECO:0000313" key="3">
    <source>
        <dbReference type="Proteomes" id="UP000799539"/>
    </source>
</evidence>
<protein>
    <submittedName>
        <fullName evidence="2">Uncharacterized protein</fullName>
    </submittedName>
</protein>
<dbReference type="AlphaFoldDB" id="A0A6A6FMI0"/>
<gene>
    <name evidence="2" type="ORF">CERZMDRAFT_95689</name>
</gene>
<proteinExistence type="predicted"/>
<dbReference type="Proteomes" id="UP000799539">
    <property type="component" value="Unassembled WGS sequence"/>
</dbReference>